<dbReference type="EMBL" id="NOXX01000138">
    <property type="protein sequence ID" value="OYQ47907.1"/>
    <property type="molecule type" value="Genomic_DNA"/>
</dbReference>
<dbReference type="OrthoDB" id="765399at2"/>
<evidence type="ECO:0000313" key="2">
    <source>
        <dbReference type="Proteomes" id="UP000216035"/>
    </source>
</evidence>
<accession>A0A256A260</accession>
<proteinExistence type="predicted"/>
<organism evidence="1 2">
    <name type="scientific">Flavobacterium aurantiibacter</name>
    <dbReference type="NCBI Taxonomy" id="2023067"/>
    <lineage>
        <taxon>Bacteria</taxon>
        <taxon>Pseudomonadati</taxon>
        <taxon>Bacteroidota</taxon>
        <taxon>Flavobacteriia</taxon>
        <taxon>Flavobacteriales</taxon>
        <taxon>Flavobacteriaceae</taxon>
        <taxon>Flavobacterium</taxon>
    </lineage>
</organism>
<sequence length="151" mass="16647">MAKIENKDFDVEMQIRAIELLNGSLSLSANPNTPVTNFNFNISIESRADAGNKLVFVIVHVEIKNDDHTVALGALSVSCIFEIVNFEDVIKVEADGKVNIPQRLIETLNMISISTTRGVMFSTFKGTFLHGAVLPIIDPKQFQVGSQKVEK</sequence>
<protein>
    <recommendedName>
        <fullName evidence="3">Preprotein translocase subunit SecB</fullName>
    </recommendedName>
</protein>
<gene>
    <name evidence="1" type="ORF">CHX27_02700</name>
</gene>
<dbReference type="Proteomes" id="UP000216035">
    <property type="component" value="Unassembled WGS sequence"/>
</dbReference>
<evidence type="ECO:0008006" key="3">
    <source>
        <dbReference type="Google" id="ProtNLM"/>
    </source>
</evidence>
<keyword evidence="2" id="KW-1185">Reference proteome</keyword>
<evidence type="ECO:0000313" key="1">
    <source>
        <dbReference type="EMBL" id="OYQ47907.1"/>
    </source>
</evidence>
<dbReference type="RefSeq" id="WP_094485228.1">
    <property type="nucleotide sequence ID" value="NZ_NOXX01000138.1"/>
</dbReference>
<dbReference type="AlphaFoldDB" id="A0A256A260"/>
<comment type="caution">
    <text evidence="1">The sequence shown here is derived from an EMBL/GenBank/DDBJ whole genome shotgun (WGS) entry which is preliminary data.</text>
</comment>
<name>A0A256A260_9FLAO</name>
<reference evidence="1 2" key="1">
    <citation type="submission" date="2017-07" db="EMBL/GenBank/DDBJ databases">
        <title>Flavobacterium cyanobacteriorum sp. nov., isolated from cyanobacterial aggregates in a eutrophic lake.</title>
        <authorList>
            <person name="Cai H."/>
        </authorList>
    </citation>
    <scope>NUCLEOTIDE SEQUENCE [LARGE SCALE GENOMIC DNA]</scope>
    <source>
        <strain evidence="1 2">TH167</strain>
    </source>
</reference>